<sequence>MACDISLGRTESCKSAIGGIDAVYLANYVADLGSAVTYDATNTDVITDVNNVTTLYKFTLKGNNGFTQKINSSRENGTTFVEQTLTLDLKGLDIATTKQIKLLSYGRPHVVVRNRQGQYFLMGLEHGADMTDGSVEMGTAMGDFSGYKVTLVATEKLPANHLNCTSEATLATLFSSATIV</sequence>
<name>A0A6J5N842_9CAUD</name>
<gene>
    <name evidence="1" type="ORF">UFOVP627_29</name>
</gene>
<dbReference type="EMBL" id="LR796606">
    <property type="protein sequence ID" value="CAB4153606.1"/>
    <property type="molecule type" value="Genomic_DNA"/>
</dbReference>
<organism evidence="1">
    <name type="scientific">uncultured Caudovirales phage</name>
    <dbReference type="NCBI Taxonomy" id="2100421"/>
    <lineage>
        <taxon>Viruses</taxon>
        <taxon>Duplodnaviria</taxon>
        <taxon>Heunggongvirae</taxon>
        <taxon>Uroviricota</taxon>
        <taxon>Caudoviricetes</taxon>
        <taxon>Peduoviridae</taxon>
        <taxon>Maltschvirus</taxon>
        <taxon>Maltschvirus maltsch</taxon>
    </lineage>
</organism>
<protein>
    <submittedName>
        <fullName evidence="1">Uncharacterized protein</fullName>
    </submittedName>
</protein>
<accession>A0A6J5N842</accession>
<evidence type="ECO:0000313" key="1">
    <source>
        <dbReference type="EMBL" id="CAB4153606.1"/>
    </source>
</evidence>
<proteinExistence type="predicted"/>
<reference evidence="1" key="1">
    <citation type="submission" date="2020-04" db="EMBL/GenBank/DDBJ databases">
        <authorList>
            <person name="Chiriac C."/>
            <person name="Salcher M."/>
            <person name="Ghai R."/>
            <person name="Kavagutti S V."/>
        </authorList>
    </citation>
    <scope>NUCLEOTIDE SEQUENCE</scope>
</reference>